<dbReference type="GO" id="GO:0005576">
    <property type="term" value="C:extracellular region"/>
    <property type="evidence" value="ECO:0007669"/>
    <property type="project" value="UniProtKB-SubCell"/>
</dbReference>
<dbReference type="PANTHER" id="PTHR11902:SF1">
    <property type="entry name" value="ENOLASE"/>
    <property type="match status" value="1"/>
</dbReference>
<evidence type="ECO:0000259" key="17">
    <source>
        <dbReference type="SMART" id="SM01192"/>
    </source>
</evidence>
<feature type="binding site" evidence="15">
    <location>
        <begin position="367"/>
        <end position="370"/>
    </location>
    <ligand>
        <name>substrate</name>
    </ligand>
</feature>
<dbReference type="GO" id="GO:0000287">
    <property type="term" value="F:magnesium ion binding"/>
    <property type="evidence" value="ECO:0007669"/>
    <property type="project" value="UniProtKB-UniRule"/>
</dbReference>
<evidence type="ECO:0000256" key="12">
    <source>
        <dbReference type="ARBA" id="ARBA00048951"/>
    </source>
</evidence>
<reference evidence="19 20" key="1">
    <citation type="submission" date="2012-12" db="EMBL/GenBank/DDBJ databases">
        <title>Novel taxa of Listeriaceae from agricultural environments in the United States.</title>
        <authorList>
            <person name="den Bakker H.C."/>
            <person name="Allred A."/>
            <person name="Warchocki S."/>
            <person name="Wright E.M."/>
            <person name="Burrell A."/>
            <person name="Nightingale K.K."/>
            <person name="Kephart D."/>
            <person name="Wiedmann M."/>
        </authorList>
    </citation>
    <scope>NUCLEOTIDE SEQUENCE [LARGE SCALE GENOMIC DNA]</scope>
    <source>
        <strain evidence="19 20">FSL F6-1037</strain>
    </source>
</reference>
<evidence type="ECO:0000256" key="9">
    <source>
        <dbReference type="ARBA" id="ARBA00022842"/>
    </source>
</evidence>
<feature type="binding site" evidence="13 16">
    <location>
        <position position="315"/>
    </location>
    <ligand>
        <name>Mg(2+)</name>
        <dbReference type="ChEBI" id="CHEBI:18420"/>
    </ligand>
</feature>
<dbReference type="Pfam" id="PF00113">
    <property type="entry name" value="Enolase_C"/>
    <property type="match status" value="1"/>
</dbReference>
<feature type="binding site" evidence="13">
    <location>
        <position position="369"/>
    </location>
    <ligand>
        <name>(2R)-2-phosphoglycerate</name>
        <dbReference type="ChEBI" id="CHEBI:58289"/>
    </ligand>
</feature>
<dbReference type="PIRSF" id="PIRSF001400">
    <property type="entry name" value="Enolase"/>
    <property type="match status" value="1"/>
</dbReference>
<sequence>MSAIIDVYAREVLDSRGNPTVEVEVFTEDGGFGRGIVPSGASTGEYEAVELRDGDKARYLGKGVLKAVANVNTIISEKVIGMEVTDQPAIDKLMIDLDGTKNKGNLGANAILGVSIAAARAAADELGVPLYKYFGGTNGKVLPVPMMNIINGGSHADNSIDFQEFMIMPVGAPSFKEGLRMGAEVFHALAKILKAKGLATSVGDEGGFAPNLGSNEEGFEVIIEAIEAAGYKPGEDVLLAMDAASSEFYDKEKGVYVLADSGEGEKTTAEMIELYKNLCAKYPIVSIEDGLDENDWAGFKELTVALGDTVQLVGDDLFVTNTEKLAEGIEKGIANSILIKVNQIGTLTETFDAIEMAKRAGYTAVISHRSGETEDATIADIAVALNAGQIKTGSLSRTDRIAKYNQLLRIEDELDELAEYHGKATFYNIKAK</sequence>
<gene>
    <name evidence="13" type="primary">eno</name>
    <name evidence="19" type="ORF">BCAMP_06025</name>
</gene>
<dbReference type="SMART" id="SM01193">
    <property type="entry name" value="Enolase_N"/>
    <property type="match status" value="1"/>
</dbReference>
<comment type="similarity">
    <text evidence="3 13">Belongs to the enolase family.</text>
</comment>
<dbReference type="InterPro" id="IPR020809">
    <property type="entry name" value="Enolase_CS"/>
</dbReference>
<dbReference type="InterPro" id="IPR020810">
    <property type="entry name" value="Enolase_C"/>
</dbReference>
<evidence type="ECO:0000313" key="20">
    <source>
        <dbReference type="Proteomes" id="UP000019243"/>
    </source>
</evidence>
<feature type="binding site" evidence="13">
    <location>
        <position position="163"/>
    </location>
    <ligand>
        <name>(2R)-2-phosphoglycerate</name>
        <dbReference type="ChEBI" id="CHEBI:58289"/>
    </ligand>
</feature>
<evidence type="ECO:0000256" key="5">
    <source>
        <dbReference type="ARBA" id="ARBA00017068"/>
    </source>
</evidence>
<dbReference type="Gene3D" id="3.30.390.10">
    <property type="entry name" value="Enolase-like, N-terminal domain"/>
    <property type="match status" value="1"/>
</dbReference>
<dbReference type="CDD" id="cd03313">
    <property type="entry name" value="enolase"/>
    <property type="match status" value="1"/>
</dbReference>
<dbReference type="EC" id="4.2.1.11" evidence="4 13"/>
<dbReference type="Proteomes" id="UP000019243">
    <property type="component" value="Unassembled WGS sequence"/>
</dbReference>
<dbReference type="InterPro" id="IPR036849">
    <property type="entry name" value="Enolase-like_C_sf"/>
</dbReference>
<dbReference type="NCBIfam" id="TIGR01060">
    <property type="entry name" value="eno"/>
    <property type="match status" value="1"/>
</dbReference>
<dbReference type="SFLD" id="SFLDS00001">
    <property type="entry name" value="Enolase"/>
    <property type="match status" value="1"/>
</dbReference>
<evidence type="ECO:0000256" key="11">
    <source>
        <dbReference type="ARBA" id="ARBA00023239"/>
    </source>
</evidence>
<keyword evidence="10 13" id="KW-0324">Glycolysis</keyword>
<dbReference type="OrthoDB" id="9804716at2"/>
<dbReference type="PATRIC" id="fig|1265861.3.peg.1192"/>
<keyword evidence="6 13" id="KW-0963">Cytoplasm</keyword>
<comment type="cofactor">
    <cofactor evidence="13">
        <name>Mg(2+)</name>
        <dbReference type="ChEBI" id="CHEBI:18420"/>
    </cofactor>
    <text evidence="13">Binds a second Mg(2+) ion via substrate during catalysis.</text>
</comment>
<dbReference type="HAMAP" id="MF_00318">
    <property type="entry name" value="Enolase"/>
    <property type="match status" value="1"/>
</dbReference>
<dbReference type="GO" id="GO:0006096">
    <property type="term" value="P:glycolytic process"/>
    <property type="evidence" value="ECO:0007669"/>
    <property type="project" value="UniProtKB-UniRule"/>
</dbReference>
<comment type="cofactor">
    <cofactor evidence="16">
        <name>Mg(2+)</name>
        <dbReference type="ChEBI" id="CHEBI:18420"/>
    </cofactor>
    <text evidence="16">Mg(2+) is required for catalysis and for stabilizing the dimer.</text>
</comment>
<evidence type="ECO:0000256" key="14">
    <source>
        <dbReference type="PIRSR" id="PIRSR001400-1"/>
    </source>
</evidence>
<feature type="binding site" evidence="13 16">
    <location>
        <position position="242"/>
    </location>
    <ligand>
        <name>Mg(2+)</name>
        <dbReference type="ChEBI" id="CHEBI:18420"/>
    </ligand>
</feature>
<keyword evidence="8 13" id="KW-0479">Metal-binding</keyword>
<evidence type="ECO:0000256" key="2">
    <source>
        <dbReference type="ARBA" id="ARBA00005031"/>
    </source>
</evidence>
<organism evidence="19 20">
    <name type="scientific">Brochothrix campestris FSL F6-1037</name>
    <dbReference type="NCBI Taxonomy" id="1265861"/>
    <lineage>
        <taxon>Bacteria</taxon>
        <taxon>Bacillati</taxon>
        <taxon>Bacillota</taxon>
        <taxon>Bacilli</taxon>
        <taxon>Bacillales</taxon>
        <taxon>Listeriaceae</taxon>
        <taxon>Brochothrix</taxon>
    </lineage>
</organism>
<feature type="active site" description="Proton acceptor" evidence="13 14">
    <location>
        <position position="340"/>
    </location>
</feature>
<keyword evidence="11 13" id="KW-0456">Lyase</keyword>
<feature type="binding site" evidence="13">
    <location>
        <position position="391"/>
    </location>
    <ligand>
        <name>(2R)-2-phosphoglycerate</name>
        <dbReference type="ChEBI" id="CHEBI:58289"/>
    </ligand>
</feature>
<dbReference type="STRING" id="1265861.BCAMP_06025"/>
<protein>
    <recommendedName>
        <fullName evidence="5 13">Enolase</fullName>
        <ecNumber evidence="4 13">4.2.1.11</ecNumber>
    </recommendedName>
    <alternativeName>
        <fullName evidence="13">2-phospho-D-glycerate hydro-lyase</fullName>
    </alternativeName>
    <alternativeName>
        <fullName evidence="13">2-phosphoglycerate dehydratase</fullName>
    </alternativeName>
</protein>
<comment type="pathway">
    <text evidence="2 13">Carbohydrate degradation; glycolysis; pyruvate from D-glyceraldehyde 3-phosphate: step 4/5.</text>
</comment>
<feature type="binding site" evidence="15">
    <location>
        <position position="164"/>
    </location>
    <ligand>
        <name>substrate</name>
    </ligand>
</feature>
<accession>W7D3Y5</accession>
<dbReference type="Gene3D" id="3.20.20.120">
    <property type="entry name" value="Enolase-like C-terminal domain"/>
    <property type="match status" value="1"/>
</dbReference>
<evidence type="ECO:0000256" key="7">
    <source>
        <dbReference type="ARBA" id="ARBA00022525"/>
    </source>
</evidence>
<dbReference type="FunFam" id="3.20.20.120:FF:000001">
    <property type="entry name" value="Enolase"/>
    <property type="match status" value="1"/>
</dbReference>
<dbReference type="FunFam" id="3.30.390.10:FF:000001">
    <property type="entry name" value="Enolase"/>
    <property type="match status" value="1"/>
</dbReference>
<evidence type="ECO:0000256" key="13">
    <source>
        <dbReference type="HAMAP-Rule" id="MF_00318"/>
    </source>
</evidence>
<evidence type="ECO:0000256" key="1">
    <source>
        <dbReference type="ARBA" id="ARBA00004241"/>
    </source>
</evidence>
<dbReference type="GO" id="GO:0009986">
    <property type="term" value="C:cell surface"/>
    <property type="evidence" value="ECO:0007669"/>
    <property type="project" value="UniProtKB-SubCell"/>
</dbReference>
<dbReference type="UniPathway" id="UPA00109">
    <property type="reaction ID" value="UER00187"/>
</dbReference>
<dbReference type="AlphaFoldDB" id="W7D3Y5"/>
<comment type="caution">
    <text evidence="19">The sequence shown here is derived from an EMBL/GenBank/DDBJ whole genome shotgun (WGS) entry which is preliminary data.</text>
</comment>
<dbReference type="PRINTS" id="PR00148">
    <property type="entry name" value="ENOLASE"/>
</dbReference>
<keyword evidence="20" id="KW-1185">Reference proteome</keyword>
<evidence type="ECO:0000256" key="8">
    <source>
        <dbReference type="ARBA" id="ARBA00022723"/>
    </source>
</evidence>
<dbReference type="InterPro" id="IPR020811">
    <property type="entry name" value="Enolase_N"/>
</dbReference>
<keyword evidence="9 13" id="KW-0460">Magnesium</keyword>
<feature type="binding site" evidence="15">
    <location>
        <position position="315"/>
    </location>
    <ligand>
        <name>substrate</name>
    </ligand>
</feature>
<dbReference type="SMART" id="SM01192">
    <property type="entry name" value="Enolase_C"/>
    <property type="match status" value="1"/>
</dbReference>
<evidence type="ECO:0000256" key="15">
    <source>
        <dbReference type="PIRSR" id="PIRSR001400-2"/>
    </source>
</evidence>
<comment type="subcellular location">
    <subcellularLocation>
        <location evidence="1 13">Cell surface</location>
    </subcellularLocation>
    <subcellularLocation>
        <location evidence="13">Cytoplasm</location>
    </subcellularLocation>
    <subcellularLocation>
        <location evidence="13">Secreted</location>
    </subcellularLocation>
    <text evidence="13">Fractions of enolase are present in both the cytoplasm and on the cell surface.</text>
</comment>
<feature type="binding site" evidence="13">
    <location>
        <position position="340"/>
    </location>
    <ligand>
        <name>(2R)-2-phosphoglycerate</name>
        <dbReference type="ChEBI" id="CHEBI:58289"/>
    </ligand>
</feature>
<name>W7D3Y5_9LIST</name>
<evidence type="ECO:0000256" key="6">
    <source>
        <dbReference type="ARBA" id="ARBA00022490"/>
    </source>
</evidence>
<evidence type="ECO:0000256" key="3">
    <source>
        <dbReference type="ARBA" id="ARBA00009604"/>
    </source>
</evidence>
<comment type="catalytic activity">
    <reaction evidence="12">
        <text>(2R)-2-phosphoglycerate = phosphoenolpyruvate + H2O</text>
        <dbReference type="Rhea" id="RHEA:10164"/>
        <dbReference type="ChEBI" id="CHEBI:15377"/>
        <dbReference type="ChEBI" id="CHEBI:58289"/>
        <dbReference type="ChEBI" id="CHEBI:58702"/>
        <dbReference type="EC" id="4.2.1.11"/>
    </reaction>
    <physiologicalReaction direction="left-to-right" evidence="12">
        <dbReference type="Rhea" id="RHEA:10165"/>
    </physiologicalReaction>
</comment>
<evidence type="ECO:0000259" key="18">
    <source>
        <dbReference type="SMART" id="SM01193"/>
    </source>
</evidence>
<evidence type="ECO:0000256" key="10">
    <source>
        <dbReference type="ARBA" id="ARBA00023152"/>
    </source>
</evidence>
<feature type="binding site" evidence="15">
    <location>
        <position position="391"/>
    </location>
    <ligand>
        <name>substrate</name>
    </ligand>
</feature>
<dbReference type="SUPFAM" id="SSF54826">
    <property type="entry name" value="Enolase N-terminal domain-like"/>
    <property type="match status" value="1"/>
</dbReference>
<evidence type="ECO:0000256" key="16">
    <source>
        <dbReference type="PIRSR" id="PIRSR001400-3"/>
    </source>
</evidence>
<dbReference type="GO" id="GO:0004634">
    <property type="term" value="F:phosphopyruvate hydratase activity"/>
    <property type="evidence" value="ECO:0007669"/>
    <property type="project" value="UniProtKB-UniRule"/>
</dbReference>
<dbReference type="SUPFAM" id="SSF51604">
    <property type="entry name" value="Enolase C-terminal domain-like"/>
    <property type="match status" value="1"/>
</dbReference>
<dbReference type="SFLD" id="SFLDF00002">
    <property type="entry name" value="enolase"/>
    <property type="match status" value="1"/>
</dbReference>
<dbReference type="SFLD" id="SFLDG00178">
    <property type="entry name" value="enolase"/>
    <property type="match status" value="1"/>
</dbReference>
<dbReference type="RefSeq" id="WP_035314327.1">
    <property type="nucleotide sequence ID" value="NZ_AODH01000022.1"/>
</dbReference>
<feature type="active site" description="Proton donor" evidence="13 14">
    <location>
        <position position="205"/>
    </location>
</feature>
<feature type="binding site" evidence="15">
    <location>
        <position position="288"/>
    </location>
    <ligand>
        <name>substrate</name>
    </ligand>
</feature>
<feature type="binding site" evidence="13">
    <location>
        <position position="370"/>
    </location>
    <ligand>
        <name>(2R)-2-phosphoglycerate</name>
        <dbReference type="ChEBI" id="CHEBI:58289"/>
    </ligand>
</feature>
<evidence type="ECO:0000313" key="19">
    <source>
        <dbReference type="EMBL" id="EUJ39983.1"/>
    </source>
</evidence>
<comment type="function">
    <text evidence="13">Catalyzes the reversible conversion of 2-phosphoglycerate (2-PG) into phosphoenolpyruvate (PEP). It is essential for the degradation of carbohydrates via glycolysis.</text>
</comment>
<feature type="binding site" evidence="13 16">
    <location>
        <position position="288"/>
    </location>
    <ligand>
        <name>Mg(2+)</name>
        <dbReference type="ChEBI" id="CHEBI:18420"/>
    </ligand>
</feature>
<feature type="domain" description="Enolase N-terminal" evidence="18">
    <location>
        <begin position="4"/>
        <end position="134"/>
    </location>
</feature>
<dbReference type="EMBL" id="AODH01000022">
    <property type="protein sequence ID" value="EUJ39983.1"/>
    <property type="molecule type" value="Genomic_DNA"/>
</dbReference>
<proteinExistence type="inferred from homology"/>
<keyword evidence="7 13" id="KW-0964">Secreted</keyword>
<dbReference type="GO" id="GO:0000015">
    <property type="term" value="C:phosphopyruvate hydratase complex"/>
    <property type="evidence" value="ECO:0007669"/>
    <property type="project" value="InterPro"/>
</dbReference>
<dbReference type="Pfam" id="PF03952">
    <property type="entry name" value="Enolase_N"/>
    <property type="match status" value="1"/>
</dbReference>
<feature type="domain" description="Enolase C-terminal TIM barrel" evidence="17">
    <location>
        <begin position="139"/>
        <end position="428"/>
    </location>
</feature>
<dbReference type="PANTHER" id="PTHR11902">
    <property type="entry name" value="ENOLASE"/>
    <property type="match status" value="1"/>
</dbReference>
<dbReference type="InterPro" id="IPR029017">
    <property type="entry name" value="Enolase-like_N"/>
</dbReference>
<dbReference type="PROSITE" id="PS00164">
    <property type="entry name" value="ENOLASE"/>
    <property type="match status" value="1"/>
</dbReference>
<feature type="binding site" evidence="15">
    <location>
        <position position="155"/>
    </location>
    <ligand>
        <name>substrate</name>
    </ligand>
</feature>
<dbReference type="InterPro" id="IPR000941">
    <property type="entry name" value="Enolase"/>
</dbReference>
<evidence type="ECO:0000256" key="4">
    <source>
        <dbReference type="ARBA" id="ARBA00012058"/>
    </source>
</evidence>